<protein>
    <submittedName>
        <fullName evidence="1">Uncharacterized protein</fullName>
    </submittedName>
</protein>
<dbReference type="EMBL" id="QRBW01000038">
    <property type="protein sequence ID" value="RDT58534.1"/>
    <property type="molecule type" value="Genomic_DNA"/>
</dbReference>
<gene>
    <name evidence="1" type="ORF">DXF87_17380</name>
</gene>
<dbReference type="AlphaFoldDB" id="A0ABD7GT16"/>
<evidence type="ECO:0000313" key="2">
    <source>
        <dbReference type="Proteomes" id="UP000255291"/>
    </source>
</evidence>
<name>A0ABD7GT16_9ENTR</name>
<dbReference type="Proteomes" id="UP000255291">
    <property type="component" value="Unassembled WGS sequence"/>
</dbReference>
<organism evidence="1 2">
    <name type="scientific">Enterobacter roggenkampii</name>
    <dbReference type="NCBI Taxonomy" id="1812935"/>
    <lineage>
        <taxon>Bacteria</taxon>
        <taxon>Pseudomonadati</taxon>
        <taxon>Pseudomonadota</taxon>
        <taxon>Gammaproteobacteria</taxon>
        <taxon>Enterobacterales</taxon>
        <taxon>Enterobacteriaceae</taxon>
        <taxon>Enterobacter</taxon>
        <taxon>Enterobacter cloacae complex</taxon>
    </lineage>
</organism>
<proteinExistence type="predicted"/>
<comment type="caution">
    <text evidence="1">The sequence shown here is derived from an EMBL/GenBank/DDBJ whole genome shotgun (WGS) entry which is preliminary data.</text>
</comment>
<evidence type="ECO:0000313" key="1">
    <source>
        <dbReference type="EMBL" id="RDT58534.1"/>
    </source>
</evidence>
<accession>A0ABD7GT16</accession>
<sequence length="60" mass="6987">MNDRMIRKWLTTAPDVVKSRPKQYEVIPVLAVHFPLRVTASFLRAQRESALHQLSVVDDR</sequence>
<reference evidence="1 2" key="1">
    <citation type="submission" date="2018-07" db="EMBL/GenBank/DDBJ databases">
        <title>The use of a cohorting ward and systematic surveillance cultures for the control of a Klebsiella pneumoniae carbapenemase (KPC)-producing Enterobacteriaceae outbreak.</title>
        <authorList>
            <person name="Doi Y."/>
        </authorList>
    </citation>
    <scope>NUCLEOTIDE SEQUENCE [LARGE SCALE GENOMIC DNA]</scope>
    <source>
        <strain evidence="1 2">1-RC-17-04017</strain>
    </source>
</reference>